<reference evidence="1" key="2">
    <citation type="submission" date="2019-01" db="UniProtKB">
        <authorList>
            <consortium name="EnsemblPlants"/>
        </authorList>
    </citation>
    <scope>IDENTIFICATION</scope>
    <source>
        <strain evidence="1">cv. Heinz 1706</strain>
    </source>
</reference>
<keyword evidence="2" id="KW-1185">Reference proteome</keyword>
<dbReference type="InParanoid" id="A0A3Q7GPI5"/>
<evidence type="ECO:0000313" key="1">
    <source>
        <dbReference type="EnsemblPlants" id="Solyc05g055745.1.1"/>
    </source>
</evidence>
<name>A0A3Q7GPI5_SOLLC</name>
<proteinExistence type="predicted"/>
<reference evidence="1" key="1">
    <citation type="journal article" date="2012" name="Nature">
        <title>The tomato genome sequence provides insights into fleshy fruit evolution.</title>
        <authorList>
            <consortium name="Tomato Genome Consortium"/>
        </authorList>
    </citation>
    <scope>NUCLEOTIDE SEQUENCE [LARGE SCALE GENOMIC DNA]</scope>
    <source>
        <strain evidence="1">cv. Heinz 1706</strain>
    </source>
</reference>
<dbReference type="EnsemblPlants" id="Solyc05g055745.1.1">
    <property type="protein sequence ID" value="Solyc05g055745.1.1"/>
    <property type="gene ID" value="Solyc05g055745.1"/>
</dbReference>
<evidence type="ECO:0000313" key="2">
    <source>
        <dbReference type="Proteomes" id="UP000004994"/>
    </source>
</evidence>
<protein>
    <submittedName>
        <fullName evidence="1">Uncharacterized protein</fullName>
    </submittedName>
</protein>
<dbReference type="Proteomes" id="UP000004994">
    <property type="component" value="Chromosome 5"/>
</dbReference>
<dbReference type="AlphaFoldDB" id="A0A3Q7GPI5"/>
<sequence length="210" mass="22909">MEGNQFRDNVDYSEATLQEMSTENIDGKSGKLIRDGNGNGNGKSGSCKEVAPLLRDVVVQGCCPLFNIDAERTFPETPFVLFVDGTSWLCFPSYVVITDLKSSAALSTCVSRTQFKKKKLSTYTAIPGVRVSFDNFLAIFSPAIAIFKNINFTRHLSTIRVTYKQTTMSIGSDNIIGAEFLPTLLILLDNIESEASEMTGSSAAATSLLY</sequence>
<dbReference type="Gramene" id="Solyc05g055745.1.1">
    <property type="protein sequence ID" value="Solyc05g055745.1.1"/>
    <property type="gene ID" value="Solyc05g055745.1"/>
</dbReference>
<accession>A0A3Q7GPI5</accession>
<organism evidence="1">
    <name type="scientific">Solanum lycopersicum</name>
    <name type="common">Tomato</name>
    <name type="synonym">Lycopersicon esculentum</name>
    <dbReference type="NCBI Taxonomy" id="4081"/>
    <lineage>
        <taxon>Eukaryota</taxon>
        <taxon>Viridiplantae</taxon>
        <taxon>Streptophyta</taxon>
        <taxon>Embryophyta</taxon>
        <taxon>Tracheophyta</taxon>
        <taxon>Spermatophyta</taxon>
        <taxon>Magnoliopsida</taxon>
        <taxon>eudicotyledons</taxon>
        <taxon>Gunneridae</taxon>
        <taxon>Pentapetalae</taxon>
        <taxon>asterids</taxon>
        <taxon>lamiids</taxon>
        <taxon>Solanales</taxon>
        <taxon>Solanaceae</taxon>
        <taxon>Solanoideae</taxon>
        <taxon>Solaneae</taxon>
        <taxon>Solanum</taxon>
        <taxon>Solanum subgen. Lycopersicon</taxon>
    </lineage>
</organism>